<organism evidence="1 2">
    <name type="scientific">Lactuca saligna</name>
    <name type="common">Willowleaf lettuce</name>
    <dbReference type="NCBI Taxonomy" id="75948"/>
    <lineage>
        <taxon>Eukaryota</taxon>
        <taxon>Viridiplantae</taxon>
        <taxon>Streptophyta</taxon>
        <taxon>Embryophyta</taxon>
        <taxon>Tracheophyta</taxon>
        <taxon>Spermatophyta</taxon>
        <taxon>Magnoliopsida</taxon>
        <taxon>eudicotyledons</taxon>
        <taxon>Gunneridae</taxon>
        <taxon>Pentapetalae</taxon>
        <taxon>asterids</taxon>
        <taxon>campanulids</taxon>
        <taxon>Asterales</taxon>
        <taxon>Asteraceae</taxon>
        <taxon>Cichorioideae</taxon>
        <taxon>Cichorieae</taxon>
        <taxon>Lactucinae</taxon>
        <taxon>Lactuca</taxon>
    </lineage>
</organism>
<proteinExistence type="predicted"/>
<gene>
    <name evidence="1" type="ORF">LSALG_LOCUS38388</name>
</gene>
<dbReference type="EMBL" id="OX465084">
    <property type="protein sequence ID" value="CAI9299696.1"/>
    <property type="molecule type" value="Genomic_DNA"/>
</dbReference>
<name>A0AA36EJV1_LACSI</name>
<protein>
    <recommendedName>
        <fullName evidence="3">COBRA-like protein</fullName>
    </recommendedName>
</protein>
<dbReference type="AlphaFoldDB" id="A0AA36EJV1"/>
<keyword evidence="2" id="KW-1185">Reference proteome</keyword>
<accession>A0AA36EJV1</accession>
<reference evidence="1" key="1">
    <citation type="submission" date="2023-04" db="EMBL/GenBank/DDBJ databases">
        <authorList>
            <person name="Vijverberg K."/>
            <person name="Xiong W."/>
            <person name="Schranz E."/>
        </authorList>
    </citation>
    <scope>NUCLEOTIDE SEQUENCE</scope>
</reference>
<evidence type="ECO:0000313" key="1">
    <source>
        <dbReference type="EMBL" id="CAI9299696.1"/>
    </source>
</evidence>
<evidence type="ECO:0008006" key="3">
    <source>
        <dbReference type="Google" id="ProtNLM"/>
    </source>
</evidence>
<dbReference type="Proteomes" id="UP001177003">
    <property type="component" value="Chromosome 8"/>
</dbReference>
<sequence>MNARSLVTSGKRKAKKLEKPATLPALSIFTHLSFSSHCCATSQLRRHLHLSTSSSQSRKRASKTRSIAKSLGFASFSLNTTTLLFLATITTAQTPTPTPPSPPPTSDSCNGIYLSYTYTSGSKLPPNRTSNQPYRFESTLRVLNNADKELKSWRVFVGFQHDEYLVSASNAVIADGSATFPGPVGNDTVFAGFPSVDLKTAIETAGDVNQMSVEVDFVGTQFGVDSPAVPMPSNISLVNDGFICPRPSMQVTKDSSALVSPYPRPPLLGFVHVEDCKIHKLQITTQKRNLTRHLDQEEEILPKSVCLLQPAFNSPSYSSLPFTGI</sequence>
<dbReference type="PANTHER" id="PTHR31052">
    <property type="entry name" value="COBRA-LIKE PROTEIN 7"/>
    <property type="match status" value="1"/>
</dbReference>
<dbReference type="PANTHER" id="PTHR31052:SF3">
    <property type="entry name" value="COBRA-LIKE PROTEIN 7"/>
    <property type="match status" value="1"/>
</dbReference>
<evidence type="ECO:0000313" key="2">
    <source>
        <dbReference type="Proteomes" id="UP001177003"/>
    </source>
</evidence>